<keyword evidence="2" id="KW-1185">Reference proteome</keyword>
<dbReference type="EMBL" id="JARKIB010000022">
    <property type="protein sequence ID" value="KAJ7767201.1"/>
    <property type="molecule type" value="Genomic_DNA"/>
</dbReference>
<dbReference type="AlphaFoldDB" id="A0AAD7NN47"/>
<organism evidence="1 2">
    <name type="scientific">Mycena metata</name>
    <dbReference type="NCBI Taxonomy" id="1033252"/>
    <lineage>
        <taxon>Eukaryota</taxon>
        <taxon>Fungi</taxon>
        <taxon>Dikarya</taxon>
        <taxon>Basidiomycota</taxon>
        <taxon>Agaricomycotina</taxon>
        <taxon>Agaricomycetes</taxon>
        <taxon>Agaricomycetidae</taxon>
        <taxon>Agaricales</taxon>
        <taxon>Marasmiineae</taxon>
        <taxon>Mycenaceae</taxon>
        <taxon>Mycena</taxon>
    </lineage>
</organism>
<gene>
    <name evidence="1" type="ORF">B0H16DRAFT_1308576</name>
</gene>
<dbReference type="Proteomes" id="UP001215598">
    <property type="component" value="Unassembled WGS sequence"/>
</dbReference>
<accession>A0AAD7NN47</accession>
<evidence type="ECO:0000313" key="1">
    <source>
        <dbReference type="EMBL" id="KAJ7767201.1"/>
    </source>
</evidence>
<comment type="caution">
    <text evidence="1">The sequence shown here is derived from an EMBL/GenBank/DDBJ whole genome shotgun (WGS) entry which is preliminary data.</text>
</comment>
<evidence type="ECO:0000313" key="2">
    <source>
        <dbReference type="Proteomes" id="UP001215598"/>
    </source>
</evidence>
<name>A0AAD7NN47_9AGAR</name>
<proteinExistence type="predicted"/>
<reference evidence="1" key="1">
    <citation type="submission" date="2023-03" db="EMBL/GenBank/DDBJ databases">
        <title>Massive genome expansion in bonnet fungi (Mycena s.s.) driven by repeated elements and novel gene families across ecological guilds.</title>
        <authorList>
            <consortium name="Lawrence Berkeley National Laboratory"/>
            <person name="Harder C.B."/>
            <person name="Miyauchi S."/>
            <person name="Viragh M."/>
            <person name="Kuo A."/>
            <person name="Thoen E."/>
            <person name="Andreopoulos B."/>
            <person name="Lu D."/>
            <person name="Skrede I."/>
            <person name="Drula E."/>
            <person name="Henrissat B."/>
            <person name="Morin E."/>
            <person name="Kohler A."/>
            <person name="Barry K."/>
            <person name="LaButti K."/>
            <person name="Morin E."/>
            <person name="Salamov A."/>
            <person name="Lipzen A."/>
            <person name="Mereny Z."/>
            <person name="Hegedus B."/>
            <person name="Baldrian P."/>
            <person name="Stursova M."/>
            <person name="Weitz H."/>
            <person name="Taylor A."/>
            <person name="Grigoriev I.V."/>
            <person name="Nagy L.G."/>
            <person name="Martin F."/>
            <person name="Kauserud H."/>
        </authorList>
    </citation>
    <scope>NUCLEOTIDE SEQUENCE</scope>
    <source>
        <strain evidence="1">CBHHK182m</strain>
    </source>
</reference>
<sequence>MIPDLEPATKLPCGSEDLGSGYVLLRAKDEYNQVIYGAQGDAIQEYLEAVTGVESPDNFQPSLQRWARLRLPNGQIARSAWKEKQKALNKVRMSRNVWYLDEAETERYGKIQFLFQAEVEHEIITVALMSPYNSLDEDLFRDSFSTLAVYHIPEEGQYEVVEVTSISSVVAMVPFDEGRVFAVHKMGLEICSMAGDVEADNEREN</sequence>
<protein>
    <submittedName>
        <fullName evidence="1">Uncharacterized protein</fullName>
    </submittedName>
</protein>